<evidence type="ECO:0000259" key="5">
    <source>
        <dbReference type="Pfam" id="PF13439"/>
    </source>
</evidence>
<feature type="domain" description="Glycosyltransferase subfamily 4-like N-terminal" evidence="5">
    <location>
        <begin position="15"/>
        <end position="202"/>
    </location>
</feature>
<dbReference type="SUPFAM" id="SSF53756">
    <property type="entry name" value="UDP-Glycosyltransferase/glycogen phosphorylase"/>
    <property type="match status" value="1"/>
</dbReference>
<accession>A0AA41ZK78</accession>
<keyword evidence="3 6" id="KW-0808">Transferase</keyword>
<keyword evidence="2 6" id="KW-0328">Glycosyltransferase</keyword>
<proteinExistence type="inferred from homology"/>
<dbReference type="Pfam" id="PF00534">
    <property type="entry name" value="Glycos_transf_1"/>
    <property type="match status" value="1"/>
</dbReference>
<dbReference type="GO" id="GO:0016757">
    <property type="term" value="F:glycosyltransferase activity"/>
    <property type="evidence" value="ECO:0007669"/>
    <property type="project" value="UniProtKB-KW"/>
</dbReference>
<dbReference type="EC" id="2.4.-.-" evidence="6"/>
<dbReference type="PANTHER" id="PTHR12526">
    <property type="entry name" value="GLYCOSYLTRANSFERASE"/>
    <property type="match status" value="1"/>
</dbReference>
<dbReference type="PANTHER" id="PTHR12526:SF640">
    <property type="entry name" value="COLANIC ACID BIOSYNTHESIS GLYCOSYLTRANSFERASE WCAL-RELATED"/>
    <property type="match status" value="1"/>
</dbReference>
<sequence length="404" mass="45302">MKIAFFVTGFPKLSETFILNQIVGLLDKGHDVRILSFEKEYGISHDTIAEYGLVEKTTYLLPESESRYMKVLKLAFWSLSGMLKKGVARKGSLRETVNHYAALGKHSRVGNYDVVIAHFGPVGVQALNLRLDDFFTGKLATVFHGYDISRYQVLETYTERYRKLFREGELFLPISQLWSDRLQSLGCPPDKIMLHRMGVDPENFAWIDRCKHESGEALRFLSVARLAPKKGIDDAIKALAELKVRGYTFEYEVIGGGDQLDRYKTLAASLNVSEEVSFLGERTQTVIREKMAKAHFFLLPSKVAFDGDMEGIPVALMEAMCLGLPVISSTHSGIPELIEHGVTGFLAIENDSASLANVVQEAVDTPPDRIEIIRDAAREKVNKEFNKVHLIDELEEILSRVAAS</sequence>
<evidence type="ECO:0000256" key="2">
    <source>
        <dbReference type="ARBA" id="ARBA00022676"/>
    </source>
</evidence>
<feature type="domain" description="Glycosyl transferase family 1" evidence="4">
    <location>
        <begin position="215"/>
        <end position="376"/>
    </location>
</feature>
<keyword evidence="7" id="KW-1185">Reference proteome</keyword>
<name>A0AA41ZK78_9GAMM</name>
<dbReference type="AlphaFoldDB" id="A0AA41ZK78"/>
<organism evidence="6 7">
    <name type="scientific">Larsenimonas rhizosphaerae</name>
    <dbReference type="NCBI Taxonomy" id="2944682"/>
    <lineage>
        <taxon>Bacteria</taxon>
        <taxon>Pseudomonadati</taxon>
        <taxon>Pseudomonadota</taxon>
        <taxon>Gammaproteobacteria</taxon>
        <taxon>Oceanospirillales</taxon>
        <taxon>Halomonadaceae</taxon>
        <taxon>Larsenimonas</taxon>
    </lineage>
</organism>
<evidence type="ECO:0000256" key="3">
    <source>
        <dbReference type="ARBA" id="ARBA00022679"/>
    </source>
</evidence>
<dbReference type="RefSeq" id="WP_250936501.1">
    <property type="nucleotide sequence ID" value="NZ_JAMLJK010000001.1"/>
</dbReference>
<evidence type="ECO:0000313" key="6">
    <source>
        <dbReference type="EMBL" id="MCX2523168.1"/>
    </source>
</evidence>
<evidence type="ECO:0000256" key="1">
    <source>
        <dbReference type="ARBA" id="ARBA00009481"/>
    </source>
</evidence>
<evidence type="ECO:0000313" key="7">
    <source>
        <dbReference type="Proteomes" id="UP001165678"/>
    </source>
</evidence>
<dbReference type="EMBL" id="JAPIVE010000001">
    <property type="protein sequence ID" value="MCX2523168.1"/>
    <property type="molecule type" value="Genomic_DNA"/>
</dbReference>
<dbReference type="Gene3D" id="3.40.50.2000">
    <property type="entry name" value="Glycogen Phosphorylase B"/>
    <property type="match status" value="2"/>
</dbReference>
<dbReference type="Pfam" id="PF13439">
    <property type="entry name" value="Glyco_transf_4"/>
    <property type="match status" value="1"/>
</dbReference>
<comment type="caution">
    <text evidence="6">The sequence shown here is derived from an EMBL/GenBank/DDBJ whole genome shotgun (WGS) entry which is preliminary data.</text>
</comment>
<protein>
    <submittedName>
        <fullName evidence="6">Glycosyltransferase</fullName>
        <ecNumber evidence="6">2.4.-.-</ecNumber>
    </submittedName>
</protein>
<evidence type="ECO:0000259" key="4">
    <source>
        <dbReference type="Pfam" id="PF00534"/>
    </source>
</evidence>
<reference evidence="6" key="1">
    <citation type="submission" date="2022-11" db="EMBL/GenBank/DDBJ databases">
        <title>Larsenimonas rhizosphaerae sp. nov., isolated from a tidal mudflat.</title>
        <authorList>
            <person name="Lee S.D."/>
            <person name="Kim I.S."/>
        </authorList>
    </citation>
    <scope>NUCLEOTIDE SEQUENCE</scope>
    <source>
        <strain evidence="6">GH2-1</strain>
    </source>
</reference>
<gene>
    <name evidence="6" type="ORF">OQ287_02850</name>
</gene>
<comment type="similarity">
    <text evidence="1">Belongs to the glycosyltransferase group 1 family. Glycosyltransferase 4 subfamily.</text>
</comment>
<dbReference type="InterPro" id="IPR028098">
    <property type="entry name" value="Glyco_trans_4-like_N"/>
</dbReference>
<dbReference type="GO" id="GO:1901135">
    <property type="term" value="P:carbohydrate derivative metabolic process"/>
    <property type="evidence" value="ECO:0007669"/>
    <property type="project" value="UniProtKB-ARBA"/>
</dbReference>
<dbReference type="InterPro" id="IPR001296">
    <property type="entry name" value="Glyco_trans_1"/>
</dbReference>
<dbReference type="Proteomes" id="UP001165678">
    <property type="component" value="Unassembled WGS sequence"/>
</dbReference>